<accession>A0ABZ0K2S4</accession>
<dbReference type="Proteomes" id="UP001529491">
    <property type="component" value="Chromosome"/>
</dbReference>
<evidence type="ECO:0000256" key="1">
    <source>
        <dbReference type="SAM" id="SignalP"/>
    </source>
</evidence>
<gene>
    <name evidence="2" type="ORF">RGE70_09025</name>
</gene>
<protein>
    <recommendedName>
        <fullName evidence="4">Porin</fullName>
    </recommendedName>
</protein>
<feature type="signal peptide" evidence="1">
    <location>
        <begin position="1"/>
        <end position="23"/>
    </location>
</feature>
<keyword evidence="1" id="KW-0732">Signal</keyword>
<dbReference type="RefSeq" id="WP_310471132.1">
    <property type="nucleotide sequence ID" value="NZ_CP136522.1"/>
</dbReference>
<sequence>MNVLLKVSTVAVLAALTCGTAHAKVLKADTSVAVGGRIHIGDDAQASNVPNKVVISATHQVFADWGQVYFRGRLENPFGIKDTAWQNKEATLNFQTFGDLYLNLGKTNFQFWLDESSFSNTKLHELSTLAGFSYKASLGKLNIKVGAGAAYSSGHVPYTPAFHGASYIGTRVNVLYPVNKSFLAYGMFDSRWDRDREFMDTYQWEEKHGHHIILGTKYKHTKNVSMSLSYHSFISYGGYNKDGQMVDVAVSYKF</sequence>
<evidence type="ECO:0008006" key="4">
    <source>
        <dbReference type="Google" id="ProtNLM"/>
    </source>
</evidence>
<evidence type="ECO:0000313" key="2">
    <source>
        <dbReference type="EMBL" id="WOT06860.1"/>
    </source>
</evidence>
<name>A0ABZ0K2S4_9GAMM</name>
<reference evidence="2 3" key="1">
    <citation type="submission" date="2023-10" db="EMBL/GenBank/DDBJ databases">
        <title>Complete genome sequence of Shewanella sp. DAU334.</title>
        <authorList>
            <person name="Lee Y.-S."/>
            <person name="Jeong H.-R."/>
            <person name="Hwang E.-J."/>
            <person name="Choi Y.-L."/>
            <person name="Kim G.-D."/>
        </authorList>
    </citation>
    <scope>NUCLEOTIDE SEQUENCE [LARGE SCALE GENOMIC DNA]</scope>
    <source>
        <strain evidence="2 3">DAU334</strain>
    </source>
</reference>
<feature type="chain" id="PRO_5046055963" description="Porin" evidence="1">
    <location>
        <begin position="24"/>
        <end position="254"/>
    </location>
</feature>
<organism evidence="2 3">
    <name type="scientific">Shewanella youngdeokensis</name>
    <dbReference type="NCBI Taxonomy" id="2999068"/>
    <lineage>
        <taxon>Bacteria</taxon>
        <taxon>Pseudomonadati</taxon>
        <taxon>Pseudomonadota</taxon>
        <taxon>Gammaproteobacteria</taxon>
        <taxon>Alteromonadales</taxon>
        <taxon>Shewanellaceae</taxon>
        <taxon>Shewanella</taxon>
    </lineage>
</organism>
<keyword evidence="3" id="KW-1185">Reference proteome</keyword>
<dbReference type="EMBL" id="CP136522">
    <property type="protein sequence ID" value="WOT06860.1"/>
    <property type="molecule type" value="Genomic_DNA"/>
</dbReference>
<proteinExistence type="predicted"/>
<evidence type="ECO:0000313" key="3">
    <source>
        <dbReference type="Proteomes" id="UP001529491"/>
    </source>
</evidence>